<sequence>MRIHTDGQAAAAADAIDAKAFICGTDIVFNAGEYDTESPAGQHLLAQVKQQNGGATRQRSDSRRT</sequence>
<evidence type="ECO:0000256" key="1">
    <source>
        <dbReference type="SAM" id="MobiDB-lite"/>
    </source>
</evidence>
<feature type="domain" description="eCIS core" evidence="2">
    <location>
        <begin position="2"/>
        <end position="46"/>
    </location>
</feature>
<gene>
    <name evidence="3" type="ORF">C446_08079</name>
</gene>
<feature type="compositionally biased region" description="Polar residues" evidence="1">
    <location>
        <begin position="48"/>
        <end position="57"/>
    </location>
</feature>
<comment type="caution">
    <text evidence="3">The sequence shown here is derived from an EMBL/GenBank/DDBJ whole genome shotgun (WGS) entry which is preliminary data.</text>
</comment>
<organism evidence="3 4">
    <name type="scientific">Halobiforma nitratireducens JCM 10879</name>
    <dbReference type="NCBI Taxonomy" id="1227454"/>
    <lineage>
        <taxon>Archaea</taxon>
        <taxon>Methanobacteriati</taxon>
        <taxon>Methanobacteriota</taxon>
        <taxon>Stenosarchaea group</taxon>
        <taxon>Halobacteria</taxon>
        <taxon>Halobacteriales</taxon>
        <taxon>Natrialbaceae</taxon>
        <taxon>Halobiforma</taxon>
    </lineage>
</organism>
<feature type="region of interest" description="Disordered" evidence="1">
    <location>
        <begin position="41"/>
        <end position="65"/>
    </location>
</feature>
<proteinExistence type="predicted"/>
<accession>M0M5F4</accession>
<evidence type="ECO:0000313" key="4">
    <source>
        <dbReference type="Proteomes" id="UP000011607"/>
    </source>
</evidence>
<evidence type="ECO:0000259" key="2">
    <source>
        <dbReference type="Pfam" id="PF13699"/>
    </source>
</evidence>
<keyword evidence="4" id="KW-1185">Reference proteome</keyword>
<evidence type="ECO:0000313" key="3">
    <source>
        <dbReference type="EMBL" id="EMA39864.1"/>
    </source>
</evidence>
<reference evidence="3 4" key="1">
    <citation type="journal article" date="2014" name="PLoS Genet.">
        <title>Phylogenetically driven sequencing of extremely halophilic archaea reveals strategies for static and dynamic osmo-response.</title>
        <authorList>
            <person name="Becker E.A."/>
            <person name="Seitzer P.M."/>
            <person name="Tritt A."/>
            <person name="Larsen D."/>
            <person name="Krusor M."/>
            <person name="Yao A.I."/>
            <person name="Wu D."/>
            <person name="Madern D."/>
            <person name="Eisen J.A."/>
            <person name="Darling A.E."/>
            <person name="Facciotti M.T."/>
        </authorList>
    </citation>
    <scope>NUCLEOTIDE SEQUENCE [LARGE SCALE GENOMIC DNA]</scope>
    <source>
        <strain evidence="3 4">JCM 10879</strain>
    </source>
</reference>
<dbReference type="AlphaFoldDB" id="M0M5F4"/>
<name>M0M5F4_9EURY</name>
<dbReference type="eggNOG" id="arCOG10869">
    <property type="taxonomic scope" value="Archaea"/>
</dbReference>
<dbReference type="InterPro" id="IPR025295">
    <property type="entry name" value="eCIS_core_dom"/>
</dbReference>
<dbReference type="EMBL" id="AOMA01000078">
    <property type="protein sequence ID" value="EMA39864.1"/>
    <property type="molecule type" value="Genomic_DNA"/>
</dbReference>
<dbReference type="Proteomes" id="UP000011607">
    <property type="component" value="Unassembled WGS sequence"/>
</dbReference>
<dbReference type="STRING" id="1227454.C446_08079"/>
<protein>
    <recommendedName>
        <fullName evidence="2">eCIS core domain-containing protein</fullName>
    </recommendedName>
</protein>
<dbReference type="Pfam" id="PF13699">
    <property type="entry name" value="eCIS_core"/>
    <property type="match status" value="1"/>
</dbReference>